<comment type="similarity">
    <text evidence="2">In the central section; belongs to the CRISPR-associated helicase Cas3 family.</text>
</comment>
<keyword evidence="7" id="KW-0347">Helicase</keyword>
<evidence type="ECO:0000256" key="3">
    <source>
        <dbReference type="ARBA" id="ARBA00022722"/>
    </source>
</evidence>
<dbReference type="SUPFAM" id="SSF52540">
    <property type="entry name" value="P-loop containing nucleoside triphosphate hydrolases"/>
    <property type="match status" value="1"/>
</dbReference>
<comment type="similarity">
    <text evidence="1">In the N-terminal section; belongs to the CRISPR-associated nuclease Cas3-HD family.</text>
</comment>
<dbReference type="InterPro" id="IPR038257">
    <property type="entry name" value="CRISPR-assoc_Cas3_HD_sf"/>
</dbReference>
<keyword evidence="11" id="KW-0255">Endonuclease</keyword>
<keyword evidence="9" id="KW-0051">Antiviral defense</keyword>
<evidence type="ECO:0000313" key="11">
    <source>
        <dbReference type="EMBL" id="PAX18724.1"/>
    </source>
</evidence>
<dbReference type="SMART" id="SM00487">
    <property type="entry name" value="DEXDc"/>
    <property type="match status" value="1"/>
</dbReference>
<dbReference type="CDD" id="cd09641">
    <property type="entry name" value="Cas3''_I"/>
    <property type="match status" value="1"/>
</dbReference>
<evidence type="ECO:0000256" key="6">
    <source>
        <dbReference type="ARBA" id="ARBA00022801"/>
    </source>
</evidence>
<dbReference type="Gene3D" id="1.10.3210.30">
    <property type="match status" value="1"/>
</dbReference>
<dbReference type="RefSeq" id="WP_095995683.1">
    <property type="nucleotide sequence ID" value="NZ_NTBH01000001.1"/>
</dbReference>
<dbReference type="NCBIfam" id="TIGR01596">
    <property type="entry name" value="cas3_HD"/>
    <property type="match status" value="1"/>
</dbReference>
<dbReference type="InterPro" id="IPR014001">
    <property type="entry name" value="Helicase_ATP-bd"/>
</dbReference>
<dbReference type="EMBL" id="NTBI01000001">
    <property type="protein sequence ID" value="PAX18724.1"/>
    <property type="molecule type" value="Genomic_DNA"/>
</dbReference>
<dbReference type="InterPro" id="IPR006483">
    <property type="entry name" value="CRISPR-assoc_Cas3_HD"/>
</dbReference>
<dbReference type="PANTHER" id="PTHR47963:SF9">
    <property type="entry name" value="CRISPR-ASSOCIATED ENDONUCLEASE_HELICASE CAS3"/>
    <property type="match status" value="1"/>
</dbReference>
<dbReference type="PROSITE" id="PS51643">
    <property type="entry name" value="HD_CAS3"/>
    <property type="match status" value="1"/>
</dbReference>
<organism evidence="11 12">
    <name type="scientific">Vandammella animalimorsus</name>
    <dbReference type="NCBI Taxonomy" id="2029117"/>
    <lineage>
        <taxon>Bacteria</taxon>
        <taxon>Pseudomonadati</taxon>
        <taxon>Pseudomonadota</taxon>
        <taxon>Betaproteobacteria</taxon>
        <taxon>Burkholderiales</taxon>
        <taxon>Comamonadaceae</taxon>
        <taxon>Vandammella</taxon>
    </lineage>
</organism>
<name>A0A2A2T9F5_9BURK</name>
<dbReference type="InterPro" id="IPR027417">
    <property type="entry name" value="P-loop_NTPase"/>
</dbReference>
<dbReference type="InterPro" id="IPR054712">
    <property type="entry name" value="Cas3-like_dom"/>
</dbReference>
<dbReference type="GO" id="GO:0051607">
    <property type="term" value="P:defense response to virus"/>
    <property type="evidence" value="ECO:0007669"/>
    <property type="project" value="UniProtKB-KW"/>
</dbReference>
<keyword evidence="5" id="KW-0547">Nucleotide-binding</keyword>
<feature type="domain" description="HD Cas3-type" evidence="10">
    <location>
        <begin position="19"/>
        <end position="221"/>
    </location>
</feature>
<evidence type="ECO:0000259" key="10">
    <source>
        <dbReference type="PROSITE" id="PS51643"/>
    </source>
</evidence>
<evidence type="ECO:0000256" key="9">
    <source>
        <dbReference type="ARBA" id="ARBA00023118"/>
    </source>
</evidence>
<sequence length="912" mass="100432">MLKEQYFAYWGKAMPRPGGDAAYHLLPFHALDAAACGQHLLALPHFSLQSLADELGWSRQQAESVFLWFLAQHDLGKFARAFQGLKPDLSPDLVDCEDAPPYRRRHDTLGWWLWRELAEASRLPVGLAPVDQDFWAVWMRCVSGHHGQPPLETAGGGLLQADTGDDFFPSDRRAALAFIDAITPLFLGADKALPRPATGALAILRQHAWRLAGLAVLADWLGSNQDHFPYRSAPLALADYWGMAQMQAARAVTEARLAGAAVRHWSQPQRLFDYLHTPTPLQDYAACVPLQHGPQLFVLEDVTGAGKTEAALILAQRLMQAGQADGLYFALPSMATANQMYQRVGQVYRRLYADEAAPSLVLAHGARQLLADFRHSVLQPREQAEDGRYAPDERSASLQCNAWLADHRKKALLAEVGVGTLDQALLAVLPARHQSLRLLGLCGKVLLIDEVHAYDPYMMALLQTLLSAHASQGGSAILLSATLPLGTRDALLAAWHRGLDLPPPSPVSDLRYPLAIQAGRALHVQACATRPQLRRHVQVRLHHSEEAVLALIVEQARAGHCVAWIRNTVDDARRAFQQLGAQLPAEKLHLFHSRYAMGDRLDIEVDVLARFGKASGAAQRCGRVLIGTQVLEQSLDFDVDVMVSDLAPIDLLIQRAGRLQRHARQANGDLAADGIEQRPPPVLHLLSPEPVDAPSTDWYAALFPKARHVYPDSGKLWLGARALQAAGGITTPGELGQASAVRSLVEAVYGAADEAIPEALRKASSDQIGKDLAMHSQARFNALDLTKGYCMDSSARWYEDDQVPTRLGDETLTVYLARWHEGALQPLRAGDAHAWEQSAVRIHAHRAKALAPDWQQRFGRAIEALRQQCRLLESPAFILPLLDEGQGLHARVIDNDGHARLMRYDRQAGLQW</sequence>
<evidence type="ECO:0000256" key="8">
    <source>
        <dbReference type="ARBA" id="ARBA00022840"/>
    </source>
</evidence>
<keyword evidence="8" id="KW-0067">ATP-binding</keyword>
<proteinExistence type="inferred from homology"/>
<dbReference type="GO" id="GO:0016787">
    <property type="term" value="F:hydrolase activity"/>
    <property type="evidence" value="ECO:0007669"/>
    <property type="project" value="UniProtKB-KW"/>
</dbReference>
<dbReference type="AlphaFoldDB" id="A0A2A2T9F5"/>
<evidence type="ECO:0000256" key="4">
    <source>
        <dbReference type="ARBA" id="ARBA00022723"/>
    </source>
</evidence>
<keyword evidence="6" id="KW-0378">Hydrolase</keyword>
<dbReference type="Proteomes" id="UP000217780">
    <property type="component" value="Unassembled WGS sequence"/>
</dbReference>
<comment type="caution">
    <text evidence="11">The sequence shown here is derived from an EMBL/GenBank/DDBJ whole genome shotgun (WGS) entry which is preliminary data.</text>
</comment>
<dbReference type="Pfam" id="PF22590">
    <property type="entry name" value="Cas3-like_C_2"/>
    <property type="match status" value="1"/>
</dbReference>
<dbReference type="GO" id="GO:0005524">
    <property type="term" value="F:ATP binding"/>
    <property type="evidence" value="ECO:0007669"/>
    <property type="project" value="UniProtKB-KW"/>
</dbReference>
<dbReference type="Pfam" id="PF18019">
    <property type="entry name" value="Cas3_HD"/>
    <property type="match status" value="1"/>
</dbReference>
<dbReference type="GO" id="GO:0004519">
    <property type="term" value="F:endonuclease activity"/>
    <property type="evidence" value="ECO:0007669"/>
    <property type="project" value="UniProtKB-KW"/>
</dbReference>
<keyword evidence="3" id="KW-0540">Nuclease</keyword>
<evidence type="ECO:0000313" key="12">
    <source>
        <dbReference type="Proteomes" id="UP000217780"/>
    </source>
</evidence>
<reference evidence="11 12" key="1">
    <citation type="submission" date="2017-08" db="EMBL/GenBank/DDBJ databases">
        <title>WGS of Clinical strains of the CDC Group NO-1 linked to zoonotic infections in humans.</title>
        <authorList>
            <person name="Bernier A.-M."/>
            <person name="Bernard K."/>
        </authorList>
    </citation>
    <scope>NUCLEOTIDE SEQUENCE [LARGE SCALE GENOMIC DNA]</scope>
    <source>
        <strain evidence="11 12">NML91-0035</strain>
    </source>
</reference>
<dbReference type="PANTHER" id="PTHR47963">
    <property type="entry name" value="DEAD-BOX ATP-DEPENDENT RNA HELICASE 47, MITOCHONDRIAL"/>
    <property type="match status" value="1"/>
</dbReference>
<evidence type="ECO:0000256" key="2">
    <source>
        <dbReference type="ARBA" id="ARBA00009046"/>
    </source>
</evidence>
<dbReference type="InterPro" id="IPR050547">
    <property type="entry name" value="DEAD_box_RNA_helicases"/>
</dbReference>
<dbReference type="GO" id="GO:0046872">
    <property type="term" value="F:metal ion binding"/>
    <property type="evidence" value="ECO:0007669"/>
    <property type="project" value="UniProtKB-KW"/>
</dbReference>
<dbReference type="GO" id="GO:0003724">
    <property type="term" value="F:RNA helicase activity"/>
    <property type="evidence" value="ECO:0007669"/>
    <property type="project" value="TreeGrafter"/>
</dbReference>
<protein>
    <submittedName>
        <fullName evidence="11">CRISPR-associated helicase/endonuclease Cas3</fullName>
    </submittedName>
</protein>
<accession>A0A2A2T9F5</accession>
<gene>
    <name evidence="11" type="ORF">CLI92_01135</name>
</gene>
<dbReference type="Gene3D" id="3.40.50.300">
    <property type="entry name" value="P-loop containing nucleotide triphosphate hydrolases"/>
    <property type="match status" value="2"/>
</dbReference>
<evidence type="ECO:0000256" key="1">
    <source>
        <dbReference type="ARBA" id="ARBA00006847"/>
    </source>
</evidence>
<evidence type="ECO:0000256" key="5">
    <source>
        <dbReference type="ARBA" id="ARBA00022741"/>
    </source>
</evidence>
<dbReference type="GO" id="GO:0003723">
    <property type="term" value="F:RNA binding"/>
    <property type="evidence" value="ECO:0007669"/>
    <property type="project" value="TreeGrafter"/>
</dbReference>
<keyword evidence="4" id="KW-0479">Metal-binding</keyword>
<evidence type="ECO:0000256" key="7">
    <source>
        <dbReference type="ARBA" id="ARBA00022806"/>
    </source>
</evidence>
<dbReference type="GeneID" id="93873130"/>
<dbReference type="NCBIfam" id="TIGR01587">
    <property type="entry name" value="cas3_core"/>
    <property type="match status" value="1"/>
</dbReference>
<dbReference type="InterPro" id="IPR006474">
    <property type="entry name" value="Helicase_Cas3_CRISPR-ass_core"/>
</dbReference>